<dbReference type="AlphaFoldDB" id="A0A348B488"/>
<gene>
    <name evidence="2" type="ORF">GCM10007116_01780</name>
    <name evidence="1" type="ORF">HS1genome_1379</name>
</gene>
<sequence length="160" mass="18405">MRERPSMVIEPLMVPVPCDTSCLTNSKFRELLANPKFRMGMEVVDSLVDLVRDYVSTLTREVITRLNEFEADASQATFALYQILEVGGDFVLGEDLTFQGRTVVRGEFQKLMRALKVLESMKRDQDIKLTCDEIRYLTEALWEHVDKNLRRILVEVQSGS</sequence>
<proteinExistence type="predicted"/>
<reference evidence="2" key="4">
    <citation type="submission" date="2020-09" db="EMBL/GenBank/DDBJ databases">
        <authorList>
            <person name="Sun Q."/>
            <person name="Ohkuma M."/>
        </authorList>
    </citation>
    <scope>NUCLEOTIDE SEQUENCE</scope>
    <source>
        <strain evidence="2">JCM 31740</strain>
    </source>
</reference>
<evidence type="ECO:0000313" key="1">
    <source>
        <dbReference type="EMBL" id="BBD72990.1"/>
    </source>
</evidence>
<accession>A0A348B488</accession>
<dbReference type="EMBL" id="BMQS01000002">
    <property type="protein sequence ID" value="GGT87519.1"/>
    <property type="molecule type" value="Genomic_DNA"/>
</dbReference>
<name>A0A348B488_9CREN</name>
<dbReference type="Proteomes" id="UP000616143">
    <property type="component" value="Unassembled WGS sequence"/>
</dbReference>
<dbReference type="KEGG" id="sacd:HS1genome_1379"/>
<dbReference type="EMBL" id="AP018553">
    <property type="protein sequence ID" value="BBD72990.1"/>
    <property type="molecule type" value="Genomic_DNA"/>
</dbReference>
<reference evidence="2" key="1">
    <citation type="journal article" date="2014" name="Int. J. Syst. Evol. Microbiol.">
        <title>Complete genome sequence of Corynebacterium casei LMG S-19264T (=DSM 44701T), isolated from a smear-ripened cheese.</title>
        <authorList>
            <consortium name="US DOE Joint Genome Institute (JGI-PGF)"/>
            <person name="Walter F."/>
            <person name="Albersmeier A."/>
            <person name="Kalinowski J."/>
            <person name="Ruckert C."/>
        </authorList>
    </citation>
    <scope>NUCLEOTIDE SEQUENCE</scope>
    <source>
        <strain evidence="2">JCM 31740</strain>
    </source>
</reference>
<keyword evidence="3" id="KW-1185">Reference proteome</keyword>
<reference evidence="1" key="3">
    <citation type="journal article" date="2019" name="BMC Res. Notes">
        <title>Complete genome sequence of the Sulfodiicoccus acidiphilus strain HS-1T, the first crenarchaeon that lacks polB3, isolated from an acidic hot spring in Ohwaku-dani, Hakone, Japan.</title>
        <authorList>
            <person name="Sakai H.D."/>
            <person name="Kurosawa N."/>
        </authorList>
    </citation>
    <scope>NUCLEOTIDE SEQUENCE</scope>
    <source>
        <strain evidence="1">HS-1</strain>
    </source>
</reference>
<reference evidence="3" key="2">
    <citation type="submission" date="2018-04" db="EMBL/GenBank/DDBJ databases">
        <title>Complete genome sequence of Sulfodiicoccus acidiphilus strain HS-1.</title>
        <authorList>
            <person name="Sakai H.D."/>
            <person name="Kurosawa N."/>
        </authorList>
    </citation>
    <scope>NUCLEOTIDE SEQUENCE [LARGE SCALE GENOMIC DNA]</scope>
    <source>
        <strain evidence="3">HS-1</strain>
    </source>
</reference>
<evidence type="ECO:0000313" key="2">
    <source>
        <dbReference type="EMBL" id="GGT87519.1"/>
    </source>
</evidence>
<organism evidence="1 3">
    <name type="scientific">Sulfodiicoccus acidiphilus</name>
    <dbReference type="NCBI Taxonomy" id="1670455"/>
    <lineage>
        <taxon>Archaea</taxon>
        <taxon>Thermoproteota</taxon>
        <taxon>Thermoprotei</taxon>
        <taxon>Sulfolobales</taxon>
        <taxon>Sulfolobaceae</taxon>
        <taxon>Sulfodiicoccus</taxon>
    </lineage>
</organism>
<protein>
    <submittedName>
        <fullName evidence="1">Uncharacterized protein</fullName>
    </submittedName>
</protein>
<evidence type="ECO:0000313" key="3">
    <source>
        <dbReference type="Proteomes" id="UP000276741"/>
    </source>
</evidence>
<dbReference type="Proteomes" id="UP000276741">
    <property type="component" value="Chromosome"/>
</dbReference>